<dbReference type="AlphaFoldDB" id="E9G7N1"/>
<reference evidence="1 2" key="1">
    <citation type="journal article" date="2011" name="Science">
        <title>The ecoresponsive genome of Daphnia pulex.</title>
        <authorList>
            <person name="Colbourne J.K."/>
            <person name="Pfrender M.E."/>
            <person name="Gilbert D."/>
            <person name="Thomas W.K."/>
            <person name="Tucker A."/>
            <person name="Oakley T.H."/>
            <person name="Tokishita S."/>
            <person name="Aerts A."/>
            <person name="Arnold G.J."/>
            <person name="Basu M.K."/>
            <person name="Bauer D.J."/>
            <person name="Caceres C.E."/>
            <person name="Carmel L."/>
            <person name="Casola C."/>
            <person name="Choi J.H."/>
            <person name="Detter J.C."/>
            <person name="Dong Q."/>
            <person name="Dusheyko S."/>
            <person name="Eads B.D."/>
            <person name="Frohlich T."/>
            <person name="Geiler-Samerotte K.A."/>
            <person name="Gerlach D."/>
            <person name="Hatcher P."/>
            <person name="Jogdeo S."/>
            <person name="Krijgsveld J."/>
            <person name="Kriventseva E.V."/>
            <person name="Kultz D."/>
            <person name="Laforsch C."/>
            <person name="Lindquist E."/>
            <person name="Lopez J."/>
            <person name="Manak J.R."/>
            <person name="Muller J."/>
            <person name="Pangilinan J."/>
            <person name="Patwardhan R.P."/>
            <person name="Pitluck S."/>
            <person name="Pritham E.J."/>
            <person name="Rechtsteiner A."/>
            <person name="Rho M."/>
            <person name="Rogozin I.B."/>
            <person name="Sakarya O."/>
            <person name="Salamov A."/>
            <person name="Schaack S."/>
            <person name="Shapiro H."/>
            <person name="Shiga Y."/>
            <person name="Skalitzky C."/>
            <person name="Smith Z."/>
            <person name="Souvorov A."/>
            <person name="Sung W."/>
            <person name="Tang Z."/>
            <person name="Tsuchiya D."/>
            <person name="Tu H."/>
            <person name="Vos H."/>
            <person name="Wang M."/>
            <person name="Wolf Y.I."/>
            <person name="Yamagata H."/>
            <person name="Yamada T."/>
            <person name="Ye Y."/>
            <person name="Shaw J.R."/>
            <person name="Andrews J."/>
            <person name="Crease T.J."/>
            <person name="Tang H."/>
            <person name="Lucas S.M."/>
            <person name="Robertson H.M."/>
            <person name="Bork P."/>
            <person name="Koonin E.V."/>
            <person name="Zdobnov E.M."/>
            <person name="Grigoriev I.V."/>
            <person name="Lynch M."/>
            <person name="Boore J.L."/>
        </authorList>
    </citation>
    <scope>NUCLEOTIDE SEQUENCE [LARGE SCALE GENOMIC DNA]</scope>
</reference>
<dbReference type="KEGG" id="dpx:DAPPUDRAFT_238869"/>
<proteinExistence type="predicted"/>
<keyword evidence="2" id="KW-1185">Reference proteome</keyword>
<dbReference type="InParanoid" id="E9G7N1"/>
<gene>
    <name evidence="1" type="ORF">DAPPUDRAFT_238869</name>
</gene>
<name>E9G7N1_DAPPU</name>
<organism evidence="1 2">
    <name type="scientific">Daphnia pulex</name>
    <name type="common">Water flea</name>
    <dbReference type="NCBI Taxonomy" id="6669"/>
    <lineage>
        <taxon>Eukaryota</taxon>
        <taxon>Metazoa</taxon>
        <taxon>Ecdysozoa</taxon>
        <taxon>Arthropoda</taxon>
        <taxon>Crustacea</taxon>
        <taxon>Branchiopoda</taxon>
        <taxon>Diplostraca</taxon>
        <taxon>Cladocera</taxon>
        <taxon>Anomopoda</taxon>
        <taxon>Daphniidae</taxon>
        <taxon>Daphnia</taxon>
    </lineage>
</organism>
<accession>E9G7N1</accession>
<evidence type="ECO:0000313" key="2">
    <source>
        <dbReference type="Proteomes" id="UP000000305"/>
    </source>
</evidence>
<sequence>MALAGVPARYNKIIYGIRQYAILAKKVKKIIQSSGAALATSVKCPISGRQNVGERNQALGGSPFLYLQEQESKRNE</sequence>
<dbReference type="HOGENOM" id="CLU_2656956_0_0_1"/>
<evidence type="ECO:0000313" key="1">
    <source>
        <dbReference type="EMBL" id="EFX84502.1"/>
    </source>
</evidence>
<dbReference type="Proteomes" id="UP000000305">
    <property type="component" value="Unassembled WGS sequence"/>
</dbReference>
<protein>
    <submittedName>
        <fullName evidence="1">Uncharacterized protein</fullName>
    </submittedName>
</protein>
<dbReference type="EMBL" id="GL732534">
    <property type="protein sequence ID" value="EFX84502.1"/>
    <property type="molecule type" value="Genomic_DNA"/>
</dbReference>